<accession>A0A1F6DIL3</accession>
<keyword evidence="1" id="KW-0472">Membrane</keyword>
<keyword evidence="1" id="KW-1133">Transmembrane helix</keyword>
<reference evidence="2 3" key="1">
    <citation type="journal article" date="2016" name="Nat. Commun.">
        <title>Thousands of microbial genomes shed light on interconnected biogeochemical processes in an aquifer system.</title>
        <authorList>
            <person name="Anantharaman K."/>
            <person name="Brown C.T."/>
            <person name="Hug L.A."/>
            <person name="Sharon I."/>
            <person name="Castelle C.J."/>
            <person name="Probst A.J."/>
            <person name="Thomas B.C."/>
            <person name="Singh A."/>
            <person name="Wilkins M.J."/>
            <person name="Karaoz U."/>
            <person name="Brodie E.L."/>
            <person name="Williams K.H."/>
            <person name="Hubbard S.S."/>
            <person name="Banfield J.F."/>
        </authorList>
    </citation>
    <scope>NUCLEOTIDE SEQUENCE [LARGE SCALE GENOMIC DNA]</scope>
</reference>
<dbReference type="AlphaFoldDB" id="A0A1F6DIL3"/>
<dbReference type="Proteomes" id="UP000176511">
    <property type="component" value="Unassembled WGS sequence"/>
</dbReference>
<sequence length="230" mass="25537">MWTPLFFAHVLVLGIATLFNFAFFAYLLTQQHRTTGSRAILFASTCITIYVALAAVFLFVPAPAVINSIPFFGVLVFTSFLLVALLAPNKPWTYLHTGLLVLGTIIAVLTGTPGIVYETITPTPYGYAELTFAPTAYILNIYFLGILIGTSITYYRRITSARTPATRFLYWTLAISFLIYLLSVSVTTFILPYFGIAHFALLVLVLTTSIIIGTFAILYTQKFKKNNLII</sequence>
<feature type="transmembrane region" description="Helical" evidence="1">
    <location>
        <begin position="40"/>
        <end position="62"/>
    </location>
</feature>
<evidence type="ECO:0000256" key="1">
    <source>
        <dbReference type="SAM" id="Phobius"/>
    </source>
</evidence>
<dbReference type="STRING" id="1798491.A3C87_01525"/>
<evidence type="ECO:0000313" key="3">
    <source>
        <dbReference type="Proteomes" id="UP000176511"/>
    </source>
</evidence>
<name>A0A1F6DIL3_9BACT</name>
<proteinExistence type="predicted"/>
<evidence type="ECO:0000313" key="2">
    <source>
        <dbReference type="EMBL" id="OGG61258.1"/>
    </source>
</evidence>
<feature type="transmembrane region" description="Helical" evidence="1">
    <location>
        <begin position="99"/>
        <end position="117"/>
    </location>
</feature>
<feature type="transmembrane region" description="Helical" evidence="1">
    <location>
        <begin position="137"/>
        <end position="156"/>
    </location>
</feature>
<gene>
    <name evidence="2" type="ORF">A3C87_01525</name>
</gene>
<dbReference type="EMBL" id="MFLE01000023">
    <property type="protein sequence ID" value="OGG61258.1"/>
    <property type="molecule type" value="Genomic_DNA"/>
</dbReference>
<organism evidence="2 3">
    <name type="scientific">Candidatus Kaiserbacteria bacterium RIFCSPHIGHO2_02_FULL_49_34</name>
    <dbReference type="NCBI Taxonomy" id="1798491"/>
    <lineage>
        <taxon>Bacteria</taxon>
        <taxon>Candidatus Kaiseribacteriota</taxon>
    </lineage>
</organism>
<feature type="transmembrane region" description="Helical" evidence="1">
    <location>
        <begin position="196"/>
        <end position="219"/>
    </location>
</feature>
<feature type="transmembrane region" description="Helical" evidence="1">
    <location>
        <begin position="68"/>
        <end position="87"/>
    </location>
</feature>
<feature type="transmembrane region" description="Helical" evidence="1">
    <location>
        <begin position="168"/>
        <end position="190"/>
    </location>
</feature>
<protein>
    <submittedName>
        <fullName evidence="2">Uncharacterized protein</fullName>
    </submittedName>
</protein>
<comment type="caution">
    <text evidence="2">The sequence shown here is derived from an EMBL/GenBank/DDBJ whole genome shotgun (WGS) entry which is preliminary data.</text>
</comment>
<feature type="transmembrane region" description="Helical" evidence="1">
    <location>
        <begin position="6"/>
        <end position="28"/>
    </location>
</feature>
<keyword evidence="1" id="KW-0812">Transmembrane</keyword>